<feature type="coiled-coil region" evidence="1">
    <location>
        <begin position="45"/>
        <end position="72"/>
    </location>
</feature>
<dbReference type="RefSeq" id="WP_259093008.1">
    <property type="nucleotide sequence ID" value="NZ_CP130454.1"/>
</dbReference>
<dbReference type="Proteomes" id="UP001204798">
    <property type="component" value="Unassembled WGS sequence"/>
</dbReference>
<protein>
    <submittedName>
        <fullName evidence="2">Uncharacterized protein</fullName>
    </submittedName>
</protein>
<reference evidence="2 3" key="1">
    <citation type="submission" date="2022-08" db="EMBL/GenBank/DDBJ databases">
        <title>Bacterial and archaeal communities from various locations to study Microbial Dark Matter (Phase II).</title>
        <authorList>
            <person name="Stepanauskas R."/>
        </authorList>
    </citation>
    <scope>NUCLEOTIDE SEQUENCE [LARGE SCALE GENOMIC DNA]</scope>
    <source>
        <strain evidence="2 3">PD1</strain>
    </source>
</reference>
<organism evidence="2 3">
    <name type="scientific">Candidatus Fervidibacter sacchari</name>
    <dbReference type="NCBI Taxonomy" id="1448929"/>
    <lineage>
        <taxon>Bacteria</taxon>
        <taxon>Candidatus Fervidibacterota</taxon>
        <taxon>Candidatus Fervidibacter</taxon>
    </lineage>
</organism>
<proteinExistence type="predicted"/>
<gene>
    <name evidence="2" type="ORF">M2350_000380</name>
</gene>
<keyword evidence="3" id="KW-1185">Reference proteome</keyword>
<evidence type="ECO:0000313" key="2">
    <source>
        <dbReference type="EMBL" id="MCS3917983.1"/>
    </source>
</evidence>
<dbReference type="EMBL" id="JANUCP010000001">
    <property type="protein sequence ID" value="MCS3917983.1"/>
    <property type="molecule type" value="Genomic_DNA"/>
</dbReference>
<name>A0ABT2EM06_9BACT</name>
<sequence>MALTREDIQALLRMLDEDPQLLQELRRRILPDHFVFEVRLPTEWMAQVDRRLANLERDVNNLKNDVGRLKGMSKEITFRQKAGAYLGVLLRGGRDASELVNKILDEAEAEGLITPQEADYVRAADLLWVGTVKQGKFAGQELIIVAEISWVADEGDVERAIERAQILRKAKAWAVPFVVGEEWVSQEVKEKALQQFVFCTENGRIEPERSDWSNVERVLEVWRP</sequence>
<evidence type="ECO:0000256" key="1">
    <source>
        <dbReference type="SAM" id="Coils"/>
    </source>
</evidence>
<keyword evidence="1" id="KW-0175">Coiled coil</keyword>
<accession>A0ABT2EM06</accession>
<evidence type="ECO:0000313" key="3">
    <source>
        <dbReference type="Proteomes" id="UP001204798"/>
    </source>
</evidence>
<comment type="caution">
    <text evidence="2">The sequence shown here is derived from an EMBL/GenBank/DDBJ whole genome shotgun (WGS) entry which is preliminary data.</text>
</comment>